<dbReference type="RefSeq" id="WP_190889176.1">
    <property type="nucleotide sequence ID" value="NZ_JACWZY010000021.1"/>
</dbReference>
<protein>
    <submittedName>
        <fullName evidence="1">Uncharacterized protein</fullName>
    </submittedName>
</protein>
<dbReference type="EMBL" id="JACWZY010000021">
    <property type="protein sequence ID" value="MBD2703325.1"/>
    <property type="molecule type" value="Genomic_DNA"/>
</dbReference>
<dbReference type="AlphaFoldDB" id="A0A926Y4K1"/>
<reference evidence="1" key="1">
    <citation type="submission" date="2020-09" db="EMBL/GenBank/DDBJ databases">
        <authorList>
            <person name="Kim M.K."/>
        </authorList>
    </citation>
    <scope>NUCLEOTIDE SEQUENCE</scope>
    <source>
        <strain evidence="1">BT702</strain>
    </source>
</reference>
<keyword evidence="2" id="KW-1185">Reference proteome</keyword>
<gene>
    <name evidence="1" type="ORF">IC229_21955</name>
</gene>
<comment type="caution">
    <text evidence="1">The sequence shown here is derived from an EMBL/GenBank/DDBJ whole genome shotgun (WGS) entry which is preliminary data.</text>
</comment>
<sequence>MAVAKVGMALNPFIHSSFFSCLLAKTGSSFMPVGSITDFCNSHADYTTKLMRVLLLALLSLLTNTLSSAQTGSVNKIYLFAAQYDTLTFSNVNRKPIQGVVKIGRYTLVETNLSELLINYSSTSRLRIEFSQEQVYYKQVGGFSLYGKVSPLSEEAFKKKVNEKGPGIYRHYFLDKELGLKLLDQK</sequence>
<organism evidence="1 2">
    <name type="scientific">Spirosoma profusum</name>
    <dbReference type="NCBI Taxonomy" id="2771354"/>
    <lineage>
        <taxon>Bacteria</taxon>
        <taxon>Pseudomonadati</taxon>
        <taxon>Bacteroidota</taxon>
        <taxon>Cytophagia</taxon>
        <taxon>Cytophagales</taxon>
        <taxon>Cytophagaceae</taxon>
        <taxon>Spirosoma</taxon>
    </lineage>
</organism>
<evidence type="ECO:0000313" key="1">
    <source>
        <dbReference type="EMBL" id="MBD2703325.1"/>
    </source>
</evidence>
<dbReference type="Proteomes" id="UP000598820">
    <property type="component" value="Unassembled WGS sequence"/>
</dbReference>
<accession>A0A926Y4K1</accession>
<proteinExistence type="predicted"/>
<dbReference type="PROSITE" id="PS51257">
    <property type="entry name" value="PROKAR_LIPOPROTEIN"/>
    <property type="match status" value="1"/>
</dbReference>
<name>A0A926Y4K1_9BACT</name>
<evidence type="ECO:0000313" key="2">
    <source>
        <dbReference type="Proteomes" id="UP000598820"/>
    </source>
</evidence>